<evidence type="ECO:0000313" key="4">
    <source>
        <dbReference type="Proteomes" id="UP000543804"/>
    </source>
</evidence>
<dbReference type="AlphaFoldDB" id="A0A848BCN4"/>
<reference evidence="3 4" key="1">
    <citation type="submission" date="2020-04" db="EMBL/GenBank/DDBJ databases">
        <authorList>
            <person name="Hitch T.C.A."/>
            <person name="Wylensek D."/>
            <person name="Clavel T."/>
        </authorList>
    </citation>
    <scope>NUCLEOTIDE SEQUENCE [LARGE SCALE GENOMIC DNA]</scope>
    <source>
        <strain evidence="3 4">PG-130-P53-12</strain>
    </source>
</reference>
<dbReference type="PANTHER" id="PTHR43854">
    <property type="entry name" value="INDOLEPYRUVATE OXIDOREDUCTASE SUBUNIT IORB"/>
    <property type="match status" value="1"/>
</dbReference>
<dbReference type="Proteomes" id="UP000543804">
    <property type="component" value="Unassembled WGS sequence"/>
</dbReference>
<proteinExistence type="predicted"/>
<dbReference type="RefSeq" id="WP_019542365.1">
    <property type="nucleotide sequence ID" value="NZ_JABAFA010000011.1"/>
</dbReference>
<dbReference type="Pfam" id="PF01558">
    <property type="entry name" value="POR"/>
    <property type="match status" value="1"/>
</dbReference>
<keyword evidence="3" id="KW-0670">Pyruvate</keyword>
<accession>A0A848BCN4</accession>
<name>A0A848BCN4_9FIRM</name>
<dbReference type="Gene3D" id="3.40.920.10">
    <property type="entry name" value="Pyruvate-ferredoxin oxidoreductase, PFOR, domain III"/>
    <property type="match status" value="1"/>
</dbReference>
<organism evidence="3 4">
    <name type="scientific">Selenomonas bovis</name>
    <dbReference type="NCBI Taxonomy" id="416586"/>
    <lineage>
        <taxon>Bacteria</taxon>
        <taxon>Bacillati</taxon>
        <taxon>Bacillota</taxon>
        <taxon>Negativicutes</taxon>
        <taxon>Selenomonadales</taxon>
        <taxon>Selenomonadaceae</taxon>
        <taxon>Selenomonas</taxon>
    </lineage>
</organism>
<dbReference type="EMBL" id="JABAFA010000011">
    <property type="protein sequence ID" value="NMD98811.1"/>
    <property type="molecule type" value="Genomic_DNA"/>
</dbReference>
<keyword evidence="4" id="KW-1185">Reference proteome</keyword>
<dbReference type="PANTHER" id="PTHR43854:SF1">
    <property type="entry name" value="INDOLEPYRUVATE OXIDOREDUCTASE SUBUNIT IORB"/>
    <property type="match status" value="1"/>
</dbReference>
<dbReference type="SUPFAM" id="SSF53323">
    <property type="entry name" value="Pyruvate-ferredoxin oxidoreductase, PFOR, domain III"/>
    <property type="match status" value="1"/>
</dbReference>
<protein>
    <submittedName>
        <fullName evidence="3">Indolepyruvate oxidoreductase subunit beta</fullName>
    </submittedName>
</protein>
<evidence type="ECO:0000259" key="2">
    <source>
        <dbReference type="Pfam" id="PF01558"/>
    </source>
</evidence>
<dbReference type="InterPro" id="IPR019752">
    <property type="entry name" value="Pyrv/ketoisovalerate_OxRed_cat"/>
</dbReference>
<keyword evidence="1" id="KW-0560">Oxidoreductase</keyword>
<dbReference type="GO" id="GO:0016903">
    <property type="term" value="F:oxidoreductase activity, acting on the aldehyde or oxo group of donors"/>
    <property type="evidence" value="ECO:0007669"/>
    <property type="project" value="InterPro"/>
</dbReference>
<sequence length="195" mass="20726">MQKNIILTGVGGQGTVLASKLIAAASLAKGYEVMSAETIGMAQKGGSVFSHLRVGEGLYSPMIRKGTADLLLAFEPAEAVRMLPYLRETGTLVVSSHPVMPVTAALAGTDYTGSEMVAYLRREVRELHVLDGAAAAREVGSPKALNVIMLGAALASGALDFLTEEDVRAAIRQKVKPQFVEMNEKALRYAREHGV</sequence>
<gene>
    <name evidence="3" type="ORF">HF878_04835</name>
</gene>
<comment type="caution">
    <text evidence="3">The sequence shown here is derived from an EMBL/GenBank/DDBJ whole genome shotgun (WGS) entry which is preliminary data.</text>
</comment>
<evidence type="ECO:0000256" key="1">
    <source>
        <dbReference type="ARBA" id="ARBA00023002"/>
    </source>
</evidence>
<evidence type="ECO:0000313" key="3">
    <source>
        <dbReference type="EMBL" id="NMD98811.1"/>
    </source>
</evidence>
<dbReference type="InterPro" id="IPR002869">
    <property type="entry name" value="Pyrv_flavodox_OxRed_cen"/>
</dbReference>
<feature type="domain" description="Pyruvate/ketoisovalerate oxidoreductase catalytic" evidence="2">
    <location>
        <begin position="11"/>
        <end position="192"/>
    </location>
</feature>
<dbReference type="InterPro" id="IPR052198">
    <property type="entry name" value="IorB_Oxidoreductase"/>
</dbReference>